<dbReference type="PANTHER" id="PTHR47540">
    <property type="entry name" value="THIAMINE REPRESSIBLE GENES REGULATORY PROTEIN THI5"/>
    <property type="match status" value="1"/>
</dbReference>
<dbReference type="InterPro" id="IPR051711">
    <property type="entry name" value="Stress_Response_Reg"/>
</dbReference>
<dbReference type="GO" id="GO:0006351">
    <property type="term" value="P:DNA-templated transcription"/>
    <property type="evidence" value="ECO:0007669"/>
    <property type="project" value="InterPro"/>
</dbReference>
<dbReference type="CDD" id="cd12148">
    <property type="entry name" value="fungal_TF_MHR"/>
    <property type="match status" value="1"/>
</dbReference>
<keyword evidence="8" id="KW-1185">Reference proteome</keyword>
<evidence type="ECO:0000256" key="3">
    <source>
        <dbReference type="ARBA" id="ARBA00023125"/>
    </source>
</evidence>
<dbReference type="Proteomes" id="UP000030752">
    <property type="component" value="Unassembled WGS sequence"/>
</dbReference>
<gene>
    <name evidence="7" type="ORF">HMPREF1541_04369</name>
</gene>
<dbReference type="VEuPathDB" id="FungiDB:HMPREF1541_04369"/>
<sequence length="255" mass="28228">MDFLHEQYFRDMVTILYDQSPAQNDACVRFLPLFHYAIALGHLFDRDQHRQSGCHVPLDSAMCHFNIGQKVLDITQSDNLISVQALLCGAIFLVATSRISRAHTFLSLASSGAIRLGLHCDVTGKPTMTGQERSMRILVFTTLARLDFYASLVLDLPPLLPEAVVDTGINTLYITLGNGASRELDANTEASIKHLELLRFTSATRRAVFTDATTGEAIEGIKTSLLDALEGRLLHWTQDISLLLARISQQDQNSV</sequence>
<comment type="subcellular location">
    <subcellularLocation>
        <location evidence="1">Nucleus</location>
    </subcellularLocation>
</comment>
<keyword evidence="4" id="KW-0804">Transcription</keyword>
<evidence type="ECO:0000256" key="2">
    <source>
        <dbReference type="ARBA" id="ARBA00023015"/>
    </source>
</evidence>
<name>W2RWL8_CYPE1</name>
<dbReference type="AlphaFoldDB" id="W2RWL8"/>
<dbReference type="HOGENOM" id="CLU_1089980_0_0_1"/>
<dbReference type="GO" id="GO:0005634">
    <property type="term" value="C:nucleus"/>
    <property type="evidence" value="ECO:0007669"/>
    <property type="project" value="UniProtKB-SubCell"/>
</dbReference>
<dbReference type="RefSeq" id="XP_008716937.1">
    <property type="nucleotide sequence ID" value="XM_008718715.1"/>
</dbReference>
<dbReference type="PANTHER" id="PTHR47540:SF4">
    <property type="entry name" value="TRANSCRIPTION FACTOR RGLT"/>
    <property type="match status" value="1"/>
</dbReference>
<keyword evidence="2" id="KW-0805">Transcription regulation</keyword>
<reference evidence="7 8" key="1">
    <citation type="submission" date="2013-03" db="EMBL/GenBank/DDBJ databases">
        <title>The Genome Sequence of Phialophora europaea CBS 101466.</title>
        <authorList>
            <consortium name="The Broad Institute Genomics Platform"/>
            <person name="Cuomo C."/>
            <person name="de Hoog S."/>
            <person name="Gorbushina A."/>
            <person name="Walker B."/>
            <person name="Young S.K."/>
            <person name="Zeng Q."/>
            <person name="Gargeya S."/>
            <person name="Fitzgerald M."/>
            <person name="Haas B."/>
            <person name="Abouelleil A."/>
            <person name="Allen A.W."/>
            <person name="Alvarado L."/>
            <person name="Arachchi H.M."/>
            <person name="Berlin A.M."/>
            <person name="Chapman S.B."/>
            <person name="Gainer-Dewar J."/>
            <person name="Goldberg J."/>
            <person name="Griggs A."/>
            <person name="Gujja S."/>
            <person name="Hansen M."/>
            <person name="Howarth C."/>
            <person name="Imamovic A."/>
            <person name="Ireland A."/>
            <person name="Larimer J."/>
            <person name="McCowan C."/>
            <person name="Murphy C."/>
            <person name="Pearson M."/>
            <person name="Poon T.W."/>
            <person name="Priest M."/>
            <person name="Roberts A."/>
            <person name="Saif S."/>
            <person name="Shea T."/>
            <person name="Sisk P."/>
            <person name="Sykes S."/>
            <person name="Wortman J."/>
            <person name="Nusbaum C."/>
            <person name="Birren B."/>
        </authorList>
    </citation>
    <scope>NUCLEOTIDE SEQUENCE [LARGE SCALE GENOMIC DNA]</scope>
    <source>
        <strain evidence="7 8">CBS 101466</strain>
    </source>
</reference>
<evidence type="ECO:0000259" key="6">
    <source>
        <dbReference type="Pfam" id="PF04082"/>
    </source>
</evidence>
<evidence type="ECO:0000313" key="7">
    <source>
        <dbReference type="EMBL" id="ETN40094.1"/>
    </source>
</evidence>
<dbReference type="GO" id="GO:0008270">
    <property type="term" value="F:zinc ion binding"/>
    <property type="evidence" value="ECO:0007669"/>
    <property type="project" value="InterPro"/>
</dbReference>
<dbReference type="OrthoDB" id="422427at2759"/>
<evidence type="ECO:0000256" key="4">
    <source>
        <dbReference type="ARBA" id="ARBA00023163"/>
    </source>
</evidence>
<keyword evidence="3" id="KW-0238">DNA-binding</keyword>
<evidence type="ECO:0000313" key="8">
    <source>
        <dbReference type="Proteomes" id="UP000030752"/>
    </source>
</evidence>
<dbReference type="EMBL" id="KB822720">
    <property type="protein sequence ID" value="ETN40094.1"/>
    <property type="molecule type" value="Genomic_DNA"/>
</dbReference>
<keyword evidence="5" id="KW-0539">Nucleus</keyword>
<dbReference type="GeneID" id="19971708"/>
<proteinExistence type="predicted"/>
<dbReference type="Pfam" id="PF04082">
    <property type="entry name" value="Fungal_trans"/>
    <property type="match status" value="1"/>
</dbReference>
<dbReference type="InterPro" id="IPR007219">
    <property type="entry name" value="XnlR_reg_dom"/>
</dbReference>
<protein>
    <recommendedName>
        <fullName evidence="6">Xylanolytic transcriptional activator regulatory domain-containing protein</fullName>
    </recommendedName>
</protein>
<evidence type="ECO:0000256" key="5">
    <source>
        <dbReference type="ARBA" id="ARBA00023242"/>
    </source>
</evidence>
<evidence type="ECO:0000256" key="1">
    <source>
        <dbReference type="ARBA" id="ARBA00004123"/>
    </source>
</evidence>
<organism evidence="7 8">
    <name type="scientific">Cyphellophora europaea (strain CBS 101466)</name>
    <name type="common">Phialophora europaea</name>
    <dbReference type="NCBI Taxonomy" id="1220924"/>
    <lineage>
        <taxon>Eukaryota</taxon>
        <taxon>Fungi</taxon>
        <taxon>Dikarya</taxon>
        <taxon>Ascomycota</taxon>
        <taxon>Pezizomycotina</taxon>
        <taxon>Eurotiomycetes</taxon>
        <taxon>Chaetothyriomycetidae</taxon>
        <taxon>Chaetothyriales</taxon>
        <taxon>Cyphellophoraceae</taxon>
        <taxon>Cyphellophora</taxon>
    </lineage>
</organism>
<dbReference type="InParanoid" id="W2RWL8"/>
<feature type="domain" description="Xylanolytic transcriptional activator regulatory" evidence="6">
    <location>
        <begin position="29"/>
        <end position="166"/>
    </location>
</feature>
<dbReference type="GO" id="GO:0045944">
    <property type="term" value="P:positive regulation of transcription by RNA polymerase II"/>
    <property type="evidence" value="ECO:0007669"/>
    <property type="project" value="TreeGrafter"/>
</dbReference>
<dbReference type="GO" id="GO:0043565">
    <property type="term" value="F:sequence-specific DNA binding"/>
    <property type="evidence" value="ECO:0007669"/>
    <property type="project" value="TreeGrafter"/>
</dbReference>
<accession>W2RWL8</accession>